<gene>
    <name evidence="2" type="ORF">ACFP56_14690</name>
</gene>
<comment type="caution">
    <text evidence="2">The sequence shown here is derived from an EMBL/GenBank/DDBJ whole genome shotgun (WGS) entry which is preliminary data.</text>
</comment>
<dbReference type="Pfam" id="PF08666">
    <property type="entry name" value="SAF"/>
    <property type="match status" value="1"/>
</dbReference>
<dbReference type="EMBL" id="JBHSTE010000004">
    <property type="protein sequence ID" value="MFC6333872.1"/>
    <property type="molecule type" value="Genomic_DNA"/>
</dbReference>
<keyword evidence="3" id="KW-1185">Reference proteome</keyword>
<sequence>MLSILAALLAALAVYGLYYVQLERVQQEERVRILVPSRWIDAGQYITAEQLAWHTIPQSMATEDMLYTLEEVIGQEAVIPLGTGEPILQWKLNKFALHPNQQQATFQLPKDYIKSISNGIRAGDEVWIYVSQQEGEAERLFEEGIIVASVKTGSNNEVDVPSEMDKHAIVRSNAEQMYASRRDANGMIEYINVNLTEAQWLEIERRCSDGSGKLVIAYHALPAPMKGQMQDDAS</sequence>
<feature type="domain" description="SAF" evidence="1">
    <location>
        <begin position="32"/>
        <end position="88"/>
    </location>
</feature>
<dbReference type="CDD" id="cd11614">
    <property type="entry name" value="SAF_CpaB_FlgA_like"/>
    <property type="match status" value="1"/>
</dbReference>
<proteinExistence type="predicted"/>
<dbReference type="InterPro" id="IPR013974">
    <property type="entry name" value="SAF"/>
</dbReference>
<organism evidence="2 3">
    <name type="scientific">Paenibacillus septentrionalis</name>
    <dbReference type="NCBI Taxonomy" id="429342"/>
    <lineage>
        <taxon>Bacteria</taxon>
        <taxon>Bacillati</taxon>
        <taxon>Bacillota</taxon>
        <taxon>Bacilli</taxon>
        <taxon>Bacillales</taxon>
        <taxon>Paenibacillaceae</taxon>
        <taxon>Paenibacillus</taxon>
    </lineage>
</organism>
<reference evidence="3" key="1">
    <citation type="journal article" date="2019" name="Int. J. Syst. Evol. Microbiol.">
        <title>The Global Catalogue of Microorganisms (GCM) 10K type strain sequencing project: providing services to taxonomists for standard genome sequencing and annotation.</title>
        <authorList>
            <consortium name="The Broad Institute Genomics Platform"/>
            <consortium name="The Broad Institute Genome Sequencing Center for Infectious Disease"/>
            <person name="Wu L."/>
            <person name="Ma J."/>
        </authorList>
    </citation>
    <scope>NUCLEOTIDE SEQUENCE [LARGE SCALE GENOMIC DNA]</scope>
    <source>
        <strain evidence="3">PCU 280</strain>
    </source>
</reference>
<dbReference type="RefSeq" id="WP_379235777.1">
    <property type="nucleotide sequence ID" value="NZ_JBHSTE010000004.1"/>
</dbReference>
<evidence type="ECO:0000259" key="1">
    <source>
        <dbReference type="Pfam" id="PF08666"/>
    </source>
</evidence>
<name>A0ABW1V7X0_9BACL</name>
<evidence type="ECO:0000313" key="3">
    <source>
        <dbReference type="Proteomes" id="UP001596233"/>
    </source>
</evidence>
<protein>
    <submittedName>
        <fullName evidence="2">SAF domain-containing protein</fullName>
    </submittedName>
</protein>
<accession>A0ABW1V7X0</accession>
<evidence type="ECO:0000313" key="2">
    <source>
        <dbReference type="EMBL" id="MFC6333872.1"/>
    </source>
</evidence>
<dbReference type="Proteomes" id="UP001596233">
    <property type="component" value="Unassembled WGS sequence"/>
</dbReference>